<accession>A0A0V1FEI8</accession>
<protein>
    <submittedName>
        <fullName evidence="2">Uncharacterized protein</fullName>
    </submittedName>
</protein>
<dbReference type="OrthoDB" id="10552475at2759"/>
<feature type="region of interest" description="Disordered" evidence="1">
    <location>
        <begin position="22"/>
        <end position="41"/>
    </location>
</feature>
<name>A0A0V1FEI8_TRIPS</name>
<keyword evidence="3" id="KW-1185">Reference proteome</keyword>
<reference evidence="2 3" key="1">
    <citation type="submission" date="2015-01" db="EMBL/GenBank/DDBJ databases">
        <title>Evolution of Trichinella species and genotypes.</title>
        <authorList>
            <person name="Korhonen P.K."/>
            <person name="Edoardo P."/>
            <person name="Giuseppe L.R."/>
            <person name="Gasser R.B."/>
        </authorList>
    </citation>
    <scope>NUCLEOTIDE SEQUENCE [LARGE SCALE GENOMIC DNA]</scope>
    <source>
        <strain evidence="2">ISS470</strain>
    </source>
</reference>
<feature type="region of interest" description="Disordered" evidence="1">
    <location>
        <begin position="72"/>
        <end position="97"/>
    </location>
</feature>
<sequence length="97" mass="11359">MLATQLCQLAVDCIISDAQARRSHRLTAKPKSRLTQGKQSQVDQINNDCLTAIRAMLVSERDTKQDKWDKSVFINRRRRRSNESQHNERAQTHRNER</sequence>
<evidence type="ECO:0000313" key="2">
    <source>
        <dbReference type="EMBL" id="KRY84456.1"/>
    </source>
</evidence>
<comment type="caution">
    <text evidence="2">The sequence shown here is derived from an EMBL/GenBank/DDBJ whole genome shotgun (WGS) entry which is preliminary data.</text>
</comment>
<feature type="compositionally biased region" description="Basic residues" evidence="1">
    <location>
        <begin position="22"/>
        <end position="32"/>
    </location>
</feature>
<dbReference type="Proteomes" id="UP000054995">
    <property type="component" value="Unassembled WGS sequence"/>
</dbReference>
<proteinExistence type="predicted"/>
<feature type="compositionally biased region" description="Basic and acidic residues" evidence="1">
    <location>
        <begin position="81"/>
        <end position="97"/>
    </location>
</feature>
<evidence type="ECO:0000313" key="3">
    <source>
        <dbReference type="Proteomes" id="UP000054995"/>
    </source>
</evidence>
<organism evidence="2 3">
    <name type="scientific">Trichinella pseudospiralis</name>
    <name type="common">Parasitic roundworm</name>
    <dbReference type="NCBI Taxonomy" id="6337"/>
    <lineage>
        <taxon>Eukaryota</taxon>
        <taxon>Metazoa</taxon>
        <taxon>Ecdysozoa</taxon>
        <taxon>Nematoda</taxon>
        <taxon>Enoplea</taxon>
        <taxon>Dorylaimia</taxon>
        <taxon>Trichinellida</taxon>
        <taxon>Trichinellidae</taxon>
        <taxon>Trichinella</taxon>
    </lineage>
</organism>
<gene>
    <name evidence="2" type="ORF">T4D_2405</name>
</gene>
<evidence type="ECO:0000256" key="1">
    <source>
        <dbReference type="SAM" id="MobiDB-lite"/>
    </source>
</evidence>
<dbReference type="EMBL" id="JYDT01000113">
    <property type="protein sequence ID" value="KRY84456.1"/>
    <property type="molecule type" value="Genomic_DNA"/>
</dbReference>
<dbReference type="AlphaFoldDB" id="A0A0V1FEI8"/>